<name>A0A5J6HIA1_STRAD</name>
<evidence type="ECO:0000313" key="2">
    <source>
        <dbReference type="EMBL" id="QEV18173.1"/>
    </source>
</evidence>
<feature type="region of interest" description="Disordered" evidence="1">
    <location>
        <begin position="1"/>
        <end position="31"/>
    </location>
</feature>
<organism evidence="2 3">
    <name type="scientific">Streptomyces alboniger</name>
    <dbReference type="NCBI Taxonomy" id="132473"/>
    <lineage>
        <taxon>Bacteria</taxon>
        <taxon>Bacillati</taxon>
        <taxon>Actinomycetota</taxon>
        <taxon>Actinomycetes</taxon>
        <taxon>Kitasatosporales</taxon>
        <taxon>Streptomycetaceae</taxon>
        <taxon>Streptomyces</taxon>
        <taxon>Streptomyces aurantiacus group</taxon>
    </lineage>
</organism>
<gene>
    <name evidence="2" type="ORF">CP975_12255</name>
</gene>
<accession>A0A5J6HIA1</accession>
<dbReference type="EMBL" id="CP023695">
    <property type="protein sequence ID" value="QEV18173.1"/>
    <property type="molecule type" value="Genomic_DNA"/>
</dbReference>
<dbReference type="AlphaFoldDB" id="A0A5J6HIA1"/>
<feature type="compositionally biased region" description="Basic and acidic residues" evidence="1">
    <location>
        <begin position="1"/>
        <end position="12"/>
    </location>
</feature>
<proteinExistence type="predicted"/>
<evidence type="ECO:0000256" key="1">
    <source>
        <dbReference type="SAM" id="MobiDB-lite"/>
    </source>
</evidence>
<dbReference type="RefSeq" id="WP_055531642.1">
    <property type="nucleotide sequence ID" value="NZ_CP023695.1"/>
</dbReference>
<dbReference type="Proteomes" id="UP000326553">
    <property type="component" value="Chromosome"/>
</dbReference>
<protein>
    <submittedName>
        <fullName evidence="2">Uncharacterized protein</fullName>
    </submittedName>
</protein>
<keyword evidence="3" id="KW-1185">Reference proteome</keyword>
<reference evidence="2 3" key="1">
    <citation type="submission" date="2017-09" db="EMBL/GenBank/DDBJ databases">
        <authorList>
            <person name="Lee N."/>
            <person name="Cho B.-K."/>
        </authorList>
    </citation>
    <scope>NUCLEOTIDE SEQUENCE [LARGE SCALE GENOMIC DNA]</scope>
    <source>
        <strain evidence="2 3">ATCC 12461</strain>
    </source>
</reference>
<dbReference type="KEGG" id="salw:CP975_12255"/>
<sequence length="114" mass="13159">MTYDIERARQPADTESPDLAPSSHQTALLSKGDRDRLTLRLQKALNLFVESPRQAVQEADGAFEEAVTQLTTALTERRRTLRTDWQDLGTEAQTEELRLALRQYRETTERLLRM</sequence>
<dbReference type="OrthoDB" id="3217284at2"/>
<evidence type="ECO:0000313" key="3">
    <source>
        <dbReference type="Proteomes" id="UP000326553"/>
    </source>
</evidence>